<reference evidence="2 3" key="1">
    <citation type="submission" date="2017-05" db="EMBL/GenBank/DDBJ databases">
        <title>Genomic insights into alkan degradation activity of Oleiphilus messinensis.</title>
        <authorList>
            <person name="Kozyavkin S.A."/>
            <person name="Slesarev A.I."/>
            <person name="Golyshin P.N."/>
            <person name="Korzhenkov A."/>
            <person name="Golyshina O.N."/>
            <person name="Toshchakov S.V."/>
        </authorList>
    </citation>
    <scope>NUCLEOTIDE SEQUENCE [LARGE SCALE GENOMIC DNA]</scope>
    <source>
        <strain evidence="2 3">ME102</strain>
    </source>
</reference>
<dbReference type="Proteomes" id="UP000196027">
    <property type="component" value="Chromosome"/>
</dbReference>
<keyword evidence="3" id="KW-1185">Reference proteome</keyword>
<name>A0A1Y0IC54_9GAMM</name>
<dbReference type="GO" id="GO:0009396">
    <property type="term" value="P:folic acid-containing compound biosynthetic process"/>
    <property type="evidence" value="ECO:0007669"/>
    <property type="project" value="InterPro"/>
</dbReference>
<dbReference type="GO" id="GO:0000162">
    <property type="term" value="P:L-tryptophan biosynthetic process"/>
    <property type="evidence" value="ECO:0007669"/>
    <property type="project" value="TreeGrafter"/>
</dbReference>
<evidence type="ECO:0000313" key="3">
    <source>
        <dbReference type="Proteomes" id="UP000196027"/>
    </source>
</evidence>
<dbReference type="InterPro" id="IPR019999">
    <property type="entry name" value="Anth_synth_I-like"/>
</dbReference>
<evidence type="ECO:0000259" key="1">
    <source>
        <dbReference type="Pfam" id="PF00425"/>
    </source>
</evidence>
<dbReference type="GO" id="GO:0046820">
    <property type="term" value="F:4-amino-4-deoxychorismate synthase activity"/>
    <property type="evidence" value="ECO:0007669"/>
    <property type="project" value="TreeGrafter"/>
</dbReference>
<dbReference type="SUPFAM" id="SSF56322">
    <property type="entry name" value="ADC synthase"/>
    <property type="match status" value="1"/>
</dbReference>
<dbReference type="PANTHER" id="PTHR11236">
    <property type="entry name" value="AMINOBENZOATE/ANTHRANILATE SYNTHASE"/>
    <property type="match status" value="1"/>
</dbReference>
<feature type="domain" description="Chorismate-utilising enzyme C-terminal" evidence="1">
    <location>
        <begin position="176"/>
        <end position="430"/>
    </location>
</feature>
<dbReference type="Gene3D" id="3.60.120.10">
    <property type="entry name" value="Anthranilate synthase"/>
    <property type="match status" value="1"/>
</dbReference>
<dbReference type="InterPro" id="IPR005801">
    <property type="entry name" value="ADC_synthase"/>
</dbReference>
<dbReference type="RefSeq" id="WP_087462259.1">
    <property type="nucleotide sequence ID" value="NZ_CP021425.1"/>
</dbReference>
<dbReference type="AlphaFoldDB" id="A0A1Y0IC54"/>
<dbReference type="PANTHER" id="PTHR11236:SF50">
    <property type="entry name" value="AMINODEOXYCHORISMATE SYNTHASE COMPONENT 1"/>
    <property type="match status" value="1"/>
</dbReference>
<dbReference type="Pfam" id="PF00425">
    <property type="entry name" value="Chorismate_bind"/>
    <property type="match status" value="1"/>
</dbReference>
<dbReference type="KEGG" id="ome:OLMES_3316"/>
<dbReference type="EMBL" id="CP021425">
    <property type="protein sequence ID" value="ARU57356.1"/>
    <property type="molecule type" value="Genomic_DNA"/>
</dbReference>
<organism evidence="2 3">
    <name type="scientific">Oleiphilus messinensis</name>
    <dbReference type="NCBI Taxonomy" id="141451"/>
    <lineage>
        <taxon>Bacteria</taxon>
        <taxon>Pseudomonadati</taxon>
        <taxon>Pseudomonadota</taxon>
        <taxon>Gammaproteobacteria</taxon>
        <taxon>Oceanospirillales</taxon>
        <taxon>Oleiphilaceae</taxon>
        <taxon>Oleiphilus</taxon>
    </lineage>
</organism>
<dbReference type="NCBIfam" id="TIGR00553">
    <property type="entry name" value="pabB"/>
    <property type="match status" value="1"/>
</dbReference>
<dbReference type="InterPro" id="IPR015890">
    <property type="entry name" value="Chorismate_C"/>
</dbReference>
<protein>
    <submittedName>
        <fullName evidence="2">Para-aminobenzoate synthase component I</fullName>
    </submittedName>
</protein>
<dbReference type="OrthoDB" id="9803598at2"/>
<dbReference type="InterPro" id="IPR005802">
    <property type="entry name" value="ADC_synth_comp_1"/>
</dbReference>
<gene>
    <name evidence="2" type="ORF">OLMES_3316</name>
</gene>
<sequence>MTLDRKPFEETTLNKAELLNFLSLISTRPGFVCFGNPYLEDDQALLISSDPVGRIESAHPAEFQGSPPILKQEQIVEFCAGYFCYEAQHNTRIKERTTDKRRIDVPEQINSHYLWAIHKSKHSDSIRLGFAPDCPDDLKHRILEILADTRQALADKKTGSDQHEFGLTGRFQASIDKQEYIRQFMTIKEAILAGDVYQVNLSQHFSTGYQGSCWGIYQHLCRETDGPYSAFIALENGAIISVSPELFLEVENRRVTTKPIKGTRPRGQNESEDRKTIATLENSTKDRAENLMIVDLLRNDLGKICETGTITVPNLFAIESYTNVHHLVSTICGELKSDHSPLSALLSAFPGGSITGAPKIMAMHIIDQLEKVERGPYCGSLFFYTRDGYMQSNIAIRTLLCENGTIHCWGGGGIVADSDEDSEYDESIAKIRQFMGSLERASQK</sequence>
<dbReference type="PRINTS" id="PR00095">
    <property type="entry name" value="ANTSNTHASEI"/>
</dbReference>
<accession>A0A1Y0IC54</accession>
<evidence type="ECO:0000313" key="2">
    <source>
        <dbReference type="EMBL" id="ARU57356.1"/>
    </source>
</evidence>
<proteinExistence type="predicted"/>